<evidence type="ECO:0000256" key="2">
    <source>
        <dbReference type="SAM" id="SignalP"/>
    </source>
</evidence>
<evidence type="ECO:0000313" key="4">
    <source>
        <dbReference type="Proteomes" id="UP000011717"/>
    </source>
</evidence>
<feature type="compositionally biased region" description="Basic and acidic residues" evidence="1">
    <location>
        <begin position="161"/>
        <end position="171"/>
    </location>
</feature>
<keyword evidence="4" id="KW-1185">Reference proteome</keyword>
<evidence type="ECO:0000313" key="3">
    <source>
        <dbReference type="EMBL" id="EMD83239.1"/>
    </source>
</evidence>
<gene>
    <name evidence="3" type="ORF">C725_1140</name>
</gene>
<accession>M2T9J0</accession>
<feature type="region of interest" description="Disordered" evidence="1">
    <location>
        <begin position="161"/>
        <end position="182"/>
    </location>
</feature>
<organism evidence="3 4">
    <name type="scientific">Pacificimonas flava</name>
    <dbReference type="NCBI Taxonomy" id="1234595"/>
    <lineage>
        <taxon>Bacteria</taxon>
        <taxon>Pseudomonadati</taxon>
        <taxon>Pseudomonadota</taxon>
        <taxon>Alphaproteobacteria</taxon>
        <taxon>Sphingomonadales</taxon>
        <taxon>Sphingosinicellaceae</taxon>
        <taxon>Pacificimonas</taxon>
    </lineage>
</organism>
<evidence type="ECO:0000256" key="1">
    <source>
        <dbReference type="SAM" id="MobiDB-lite"/>
    </source>
</evidence>
<evidence type="ECO:0008006" key="5">
    <source>
        <dbReference type="Google" id="ProtNLM"/>
    </source>
</evidence>
<proteinExistence type="predicted"/>
<dbReference type="EMBL" id="AMRV01000003">
    <property type="protein sequence ID" value="EMD83239.1"/>
    <property type="molecule type" value="Genomic_DNA"/>
</dbReference>
<dbReference type="AlphaFoldDB" id="M2T9J0"/>
<feature type="signal peptide" evidence="2">
    <location>
        <begin position="1"/>
        <end position="22"/>
    </location>
</feature>
<sequence length="213" mass="22582">MRRMFRFAPLTLPIILSAVVLAACGANQNPLKVQRSACPAVAVLEYAGSATTFSPATSRNADAIDVTAAITNVRPTCYQDAGRIVSQASYDVVATRQRAVGARSVTLPVFSAVMRGGDQIISKEVGSVTLTFADGQASAQTTASARADISEAAANLPEEVNREIDRRREPGDPDAALDPLARPEVREAVRNASFELLLGFNLDESSLAYNVAK</sequence>
<feature type="chain" id="PRO_5004025742" description="Lipoprotein" evidence="2">
    <location>
        <begin position="23"/>
        <end position="213"/>
    </location>
</feature>
<reference evidence="3 4" key="1">
    <citation type="journal article" date="2013" name="Genome Announc.">
        <title>Draft Genome Sequence of Strain JLT2015T, Belonging to the Family Sphingomonadaceae of the Alphaproteobacteria.</title>
        <authorList>
            <person name="Tang K."/>
            <person name="Liu K."/>
            <person name="Li S."/>
            <person name="Jiao N."/>
        </authorList>
    </citation>
    <scope>NUCLEOTIDE SEQUENCE [LARGE SCALE GENOMIC DNA]</scope>
    <source>
        <strain evidence="3 4">JLT2015</strain>
    </source>
</reference>
<protein>
    <recommendedName>
        <fullName evidence="5">Lipoprotein</fullName>
    </recommendedName>
</protein>
<dbReference type="PROSITE" id="PS51257">
    <property type="entry name" value="PROKAR_LIPOPROTEIN"/>
    <property type="match status" value="1"/>
</dbReference>
<keyword evidence="2" id="KW-0732">Signal</keyword>
<name>M2T9J0_9SPHN</name>
<dbReference type="RefSeq" id="WP_008600809.1">
    <property type="nucleotide sequence ID" value="NZ_AMRV01000003.1"/>
</dbReference>
<dbReference type="PATRIC" id="fig|1234595.3.peg.1142"/>
<comment type="caution">
    <text evidence="3">The sequence shown here is derived from an EMBL/GenBank/DDBJ whole genome shotgun (WGS) entry which is preliminary data.</text>
</comment>
<dbReference type="Proteomes" id="UP000011717">
    <property type="component" value="Unassembled WGS sequence"/>
</dbReference>